<reference evidence="4" key="1">
    <citation type="submission" date="2013-09" db="EMBL/GenBank/DDBJ databases">
        <authorList>
            <person name="Zeng Z."/>
            <person name="Chen C."/>
        </authorList>
    </citation>
    <scope>NUCLEOTIDE SEQUENCE [LARGE SCALE GENOMIC DNA]</scope>
    <source>
        <strain evidence="4">DK69</strain>
    </source>
</reference>
<comment type="caution">
    <text evidence="3">The sequence shown here is derived from an EMBL/GenBank/DDBJ whole genome shotgun (WGS) entry which is preliminary data.</text>
</comment>
<reference evidence="3 4" key="2">
    <citation type="journal article" date="2015" name="Stand. Genomic Sci.">
        <title>High quality draft genomic sequence of Flavobacterium enshiense DK69(T) and comparison among Flavobacterium genomes.</title>
        <authorList>
            <person name="Zeng Z."/>
            <person name="Chen C."/>
            <person name="Du H."/>
            <person name="Wang G."/>
            <person name="Li M."/>
        </authorList>
    </citation>
    <scope>NUCLEOTIDE SEQUENCE [LARGE SCALE GENOMIC DNA]</scope>
    <source>
        <strain evidence="3 4">DK69</strain>
    </source>
</reference>
<dbReference type="EMBL" id="JRLZ01000015">
    <property type="protein sequence ID" value="KGO95254.1"/>
    <property type="molecule type" value="Genomic_DNA"/>
</dbReference>
<dbReference type="STRING" id="1107311.Q767_12395"/>
<dbReference type="PATRIC" id="fig|1107311.3.peg.2613"/>
<feature type="region of interest" description="Disordered" evidence="1">
    <location>
        <begin position="89"/>
        <end position="110"/>
    </location>
</feature>
<evidence type="ECO:0000313" key="3">
    <source>
        <dbReference type="EMBL" id="KGO95254.1"/>
    </source>
</evidence>
<sequence length="110" mass="12504">MSFDQAVAANKRMKVTTTDNKKYKFKRILKSDSTYYGLTLTRNQMVKVPLHTDKIQSIHPVNKEASIFLTIGVTLLSTFGLFALAWSTGDDKWGSPRNPVQSNPYQTNQY</sequence>
<dbReference type="Proteomes" id="UP000030149">
    <property type="component" value="Unassembled WGS sequence"/>
</dbReference>
<feature type="transmembrane region" description="Helical" evidence="2">
    <location>
        <begin position="65"/>
        <end position="86"/>
    </location>
</feature>
<protein>
    <submittedName>
        <fullName evidence="3">Uncharacterized protein</fullName>
    </submittedName>
</protein>
<keyword evidence="2" id="KW-1133">Transmembrane helix</keyword>
<organism evidence="3 4">
    <name type="scientific">Flavobacterium enshiense DK69</name>
    <dbReference type="NCBI Taxonomy" id="1107311"/>
    <lineage>
        <taxon>Bacteria</taxon>
        <taxon>Pseudomonadati</taxon>
        <taxon>Bacteroidota</taxon>
        <taxon>Flavobacteriia</taxon>
        <taxon>Flavobacteriales</taxon>
        <taxon>Flavobacteriaceae</taxon>
        <taxon>Flavobacterium</taxon>
    </lineage>
</organism>
<evidence type="ECO:0000256" key="2">
    <source>
        <dbReference type="SAM" id="Phobius"/>
    </source>
</evidence>
<proteinExistence type="predicted"/>
<keyword evidence="2" id="KW-0472">Membrane</keyword>
<evidence type="ECO:0000313" key="4">
    <source>
        <dbReference type="Proteomes" id="UP000030149"/>
    </source>
</evidence>
<dbReference type="AlphaFoldDB" id="V6S4C6"/>
<keyword evidence="2" id="KW-0812">Transmembrane</keyword>
<evidence type="ECO:0000256" key="1">
    <source>
        <dbReference type="SAM" id="MobiDB-lite"/>
    </source>
</evidence>
<feature type="compositionally biased region" description="Polar residues" evidence="1">
    <location>
        <begin position="98"/>
        <end position="110"/>
    </location>
</feature>
<name>V6S4C6_9FLAO</name>
<gene>
    <name evidence="3" type="ORF">Q767_12395</name>
</gene>
<keyword evidence="4" id="KW-1185">Reference proteome</keyword>
<accession>V6S4C6</accession>